<evidence type="ECO:0000313" key="8">
    <source>
        <dbReference type="EMBL" id="KPV74267.1"/>
    </source>
</evidence>
<feature type="compositionally biased region" description="Low complexity" evidence="7">
    <location>
        <begin position="347"/>
        <end position="361"/>
    </location>
</feature>
<evidence type="ECO:0000256" key="3">
    <source>
        <dbReference type="ARBA" id="ARBA00022968"/>
    </source>
</evidence>
<keyword evidence="9" id="KW-1185">Reference proteome</keyword>
<evidence type="ECO:0000313" key="9">
    <source>
        <dbReference type="Proteomes" id="UP000053890"/>
    </source>
</evidence>
<keyword evidence="3" id="KW-0735">Signal-anchor</keyword>
<feature type="region of interest" description="Disordered" evidence="7">
    <location>
        <begin position="342"/>
        <end position="361"/>
    </location>
</feature>
<dbReference type="GeneID" id="28977603"/>
<keyword evidence="6" id="KW-0325">Glycoprotein</keyword>
<evidence type="ECO:0000256" key="4">
    <source>
        <dbReference type="ARBA" id="ARBA00022989"/>
    </source>
</evidence>
<dbReference type="OrthoDB" id="3056235at2759"/>
<gene>
    <name evidence="8" type="ORF">RHOBADRAFT_54110</name>
</gene>
<dbReference type="OMA" id="WYLWRKS"/>
<evidence type="ECO:0000256" key="7">
    <source>
        <dbReference type="SAM" id="MobiDB-lite"/>
    </source>
</evidence>
<evidence type="ECO:0008006" key="10">
    <source>
        <dbReference type="Google" id="ProtNLM"/>
    </source>
</evidence>
<evidence type="ECO:0000256" key="1">
    <source>
        <dbReference type="ARBA" id="ARBA00004606"/>
    </source>
</evidence>
<comment type="subcellular location">
    <subcellularLocation>
        <location evidence="1">Membrane</location>
        <topology evidence="1">Single-pass type II membrane protein</topology>
    </subcellularLocation>
</comment>
<evidence type="ECO:0000256" key="2">
    <source>
        <dbReference type="ARBA" id="ARBA00022692"/>
    </source>
</evidence>
<feature type="compositionally biased region" description="Low complexity" evidence="7">
    <location>
        <begin position="11"/>
        <end position="34"/>
    </location>
</feature>
<feature type="region of interest" description="Disordered" evidence="7">
    <location>
        <begin position="1"/>
        <end position="212"/>
    </location>
</feature>
<dbReference type="GO" id="GO:0035269">
    <property type="term" value="P:protein O-linked glycosylation via mannose"/>
    <property type="evidence" value="ECO:0007669"/>
    <property type="project" value="TreeGrafter"/>
</dbReference>
<feature type="compositionally biased region" description="Polar residues" evidence="7">
    <location>
        <begin position="86"/>
        <end position="96"/>
    </location>
</feature>
<feature type="compositionally biased region" description="Pro residues" evidence="7">
    <location>
        <begin position="167"/>
        <end position="178"/>
    </location>
</feature>
<keyword evidence="4" id="KW-1133">Transmembrane helix</keyword>
<name>A0A194S0Y4_RHOGW</name>
<dbReference type="STRING" id="578459.A0A194S0Y4"/>
<protein>
    <recommendedName>
        <fullName evidence="10">Glycosyltransferase family 49 protein</fullName>
    </recommendedName>
</protein>
<dbReference type="PANTHER" id="PTHR12270:SF25">
    <property type="entry name" value="GLYCOSYLTRANSFERASE-LIKE PROTEIN LARGE"/>
    <property type="match status" value="1"/>
</dbReference>
<organism evidence="8 9">
    <name type="scientific">Rhodotorula graminis (strain WP1)</name>
    <dbReference type="NCBI Taxonomy" id="578459"/>
    <lineage>
        <taxon>Eukaryota</taxon>
        <taxon>Fungi</taxon>
        <taxon>Dikarya</taxon>
        <taxon>Basidiomycota</taxon>
        <taxon>Pucciniomycotina</taxon>
        <taxon>Microbotryomycetes</taxon>
        <taxon>Sporidiobolales</taxon>
        <taxon>Sporidiobolaceae</taxon>
        <taxon>Rhodotorula</taxon>
    </lineage>
</organism>
<evidence type="ECO:0000256" key="6">
    <source>
        <dbReference type="ARBA" id="ARBA00023180"/>
    </source>
</evidence>
<sequence>MASPQPAASLAGASRAQPSPAPSTAPGGPSPDSSRGLRARKLSISTRSPTSTAFASASSSQQRSPPALAQQPDVGLGLMLDDAANGGTSSTRSSIDSGVGVLGRSRASSIGGVEQAAASGEAEGLFKAAASPDASNRSRTLAPSTVTVSSGSTATPLPIYTGSPVPTSFPPSPVPSPGPGRTFSPSPSHQAITFGPVATTSHGPASVPVTRSPSYASVVGSLDMQRSRSGGSDIHSRQQSLTSACAPVTSSVLNTPKTDVGAFSPQVGGGGGSARNSFTSWRSYDWGAAASEKAYSSDEDVREGSKRKPVAEPETTLAKVLALPSSLLAFFLRPLQSAPGLQRGTLSPPMSASAKSGAGSPAKRYPLPIRLLTIAYLLFSLLYFSLSLSRSLVSPPPSAAASDTASSSRLAVLRAKLGARAGAGPEGWQLVREYADGLSAKAGIDLPWTSGKGVGEGVAAGEGEDASEEDAWLPVRRIGHPDKPASALKMQTPNGNPLTAFTHTYRFSKMHDKAHWDLHDEIVPFAFAATAEPDKDDVTACMYSNEAWLSTLPSFVRNWRGPVSLVFETTHSRLDSAARTALLGTIAALRAADPLVEQFVDFHLVGAPSSLADRTLAKTRERMIYKPLARNYQVNLARFFAPTDIVFLAGDARVTPSSGLRRRLTDRSLRDRVLSHGDAIVVPTFGFVRDPTGGPSPISSVAELRTELGITDEFDPADSFNGVSAEEFEPLAAEHVHQLVETLPLAQDEWPARKQQLVQLVNTRMPSSDNPTSAQLALFDRRWDVNHGPSNWYLWRKSASDPRLGDEATSGGGAGIGVDGGVGGGRDLYRVVDYDLHYSPLVVVSKKGQPWCTERFDDVRASCVYQMYLSGAEMWVVPDEWAYTLEVLEKRPEGEKEDPADKLKESISSRLYGKFHQEACMHYGREFLSVGMWDSDKAQHLRETCARTLGSWGMGSA</sequence>
<dbReference type="PANTHER" id="PTHR12270">
    <property type="entry name" value="GLYCOSYLTRANSFERASE-RELATED"/>
    <property type="match status" value="1"/>
</dbReference>
<dbReference type="EMBL" id="KQ474080">
    <property type="protein sequence ID" value="KPV74267.1"/>
    <property type="molecule type" value="Genomic_DNA"/>
</dbReference>
<reference evidence="8 9" key="1">
    <citation type="journal article" date="2015" name="Front. Microbiol.">
        <title>Genome sequence of the plant growth promoting endophytic yeast Rhodotorula graminis WP1.</title>
        <authorList>
            <person name="Firrincieli A."/>
            <person name="Otillar R."/>
            <person name="Salamov A."/>
            <person name="Schmutz J."/>
            <person name="Khan Z."/>
            <person name="Redman R.S."/>
            <person name="Fleck N.D."/>
            <person name="Lindquist E."/>
            <person name="Grigoriev I.V."/>
            <person name="Doty S.L."/>
        </authorList>
    </citation>
    <scope>NUCLEOTIDE SEQUENCE [LARGE SCALE GENOMIC DNA]</scope>
    <source>
        <strain evidence="8 9">WP1</strain>
    </source>
</reference>
<proteinExistence type="predicted"/>
<dbReference type="RefSeq" id="XP_018270316.1">
    <property type="nucleotide sequence ID" value="XM_018417155.1"/>
</dbReference>
<keyword evidence="2" id="KW-0812">Transmembrane</keyword>
<evidence type="ECO:0000256" key="5">
    <source>
        <dbReference type="ARBA" id="ARBA00023136"/>
    </source>
</evidence>
<dbReference type="InterPro" id="IPR051292">
    <property type="entry name" value="Xyl/GlcA_transferase"/>
</dbReference>
<dbReference type="GO" id="GO:0042285">
    <property type="term" value="F:xylosyltransferase activity"/>
    <property type="evidence" value="ECO:0007669"/>
    <property type="project" value="TreeGrafter"/>
</dbReference>
<feature type="compositionally biased region" description="Low complexity" evidence="7">
    <location>
        <begin position="45"/>
        <end position="72"/>
    </location>
</feature>
<feature type="compositionally biased region" description="Polar residues" evidence="7">
    <location>
        <begin position="198"/>
        <end position="212"/>
    </location>
</feature>
<keyword evidence="5" id="KW-0472">Membrane</keyword>
<dbReference type="Proteomes" id="UP000053890">
    <property type="component" value="Unassembled WGS sequence"/>
</dbReference>
<dbReference type="GO" id="GO:0015020">
    <property type="term" value="F:glucuronosyltransferase activity"/>
    <property type="evidence" value="ECO:0007669"/>
    <property type="project" value="TreeGrafter"/>
</dbReference>
<dbReference type="GO" id="GO:0016020">
    <property type="term" value="C:membrane"/>
    <property type="evidence" value="ECO:0007669"/>
    <property type="project" value="UniProtKB-SubCell"/>
</dbReference>
<dbReference type="AlphaFoldDB" id="A0A194S0Y4"/>
<accession>A0A194S0Y4</accession>
<feature type="compositionally biased region" description="Low complexity" evidence="7">
    <location>
        <begin position="142"/>
        <end position="166"/>
    </location>
</feature>